<keyword evidence="1" id="KW-0067">ATP-binding</keyword>
<dbReference type="Proteomes" id="UP001208131">
    <property type="component" value="Unassembled WGS sequence"/>
</dbReference>
<accession>A0AAE3LH88</accession>
<comment type="caution">
    <text evidence="1">The sequence shown here is derived from an EMBL/GenBank/DDBJ whole genome shotgun (WGS) entry which is preliminary data.</text>
</comment>
<reference evidence="1 2" key="1">
    <citation type="journal article" date="2021" name="ISME Commun">
        <title>Automated analysis of genomic sequences facilitates high-throughput and comprehensive description of bacteria.</title>
        <authorList>
            <person name="Hitch T.C.A."/>
        </authorList>
    </citation>
    <scope>NUCLEOTIDE SEQUENCE [LARGE SCALE GENOMIC DNA]</scope>
    <source>
        <strain evidence="1 2">Sanger_31</strain>
    </source>
</reference>
<dbReference type="EMBL" id="JAOQJZ010000004">
    <property type="protein sequence ID" value="MCU6705328.1"/>
    <property type="molecule type" value="Genomic_DNA"/>
</dbReference>
<protein>
    <submittedName>
        <fullName evidence="1">Helicase RepA family protein</fullName>
    </submittedName>
</protein>
<dbReference type="Gene3D" id="3.40.50.300">
    <property type="entry name" value="P-loop containing nucleotide triphosphate hydrolases"/>
    <property type="match status" value="1"/>
</dbReference>
<evidence type="ECO:0000313" key="2">
    <source>
        <dbReference type="Proteomes" id="UP001208131"/>
    </source>
</evidence>
<evidence type="ECO:0000313" key="1">
    <source>
        <dbReference type="EMBL" id="MCU6705328.1"/>
    </source>
</evidence>
<dbReference type="GO" id="GO:0004386">
    <property type="term" value="F:helicase activity"/>
    <property type="evidence" value="ECO:0007669"/>
    <property type="project" value="UniProtKB-KW"/>
</dbReference>
<dbReference type="SUPFAM" id="SSF52540">
    <property type="entry name" value="P-loop containing nucleoside triphosphate hydrolases"/>
    <property type="match status" value="1"/>
</dbReference>
<keyword evidence="1" id="KW-0547">Nucleotide-binding</keyword>
<organism evidence="1 2">
    <name type="scientific">Hominimerdicola aceti</name>
    <dbReference type="NCBI Taxonomy" id="2981726"/>
    <lineage>
        <taxon>Bacteria</taxon>
        <taxon>Bacillati</taxon>
        <taxon>Bacillota</taxon>
        <taxon>Clostridia</taxon>
        <taxon>Eubacteriales</taxon>
        <taxon>Oscillospiraceae</taxon>
        <taxon>Hominimerdicola</taxon>
    </lineage>
</organism>
<dbReference type="Pfam" id="PF13481">
    <property type="entry name" value="AAA_25"/>
    <property type="match status" value="1"/>
</dbReference>
<sequence>MKQFNSKSCEEIMTTVYKPIEFVIDGLIAQGLYILAGAPKVGKSWLALDMCLSIAKGEKILGLKTSQGTALYLCLEDSYARIQNRLYELTDEPTEMLYFSVMSDPIGGGLEEQIEGFMSEHRDLKIVFIDTLQMVRSDTDSSYGSDYKDLSVLKALADKLEIAIIVVHHTRKCKDIDPFNMISGSTGISGCVDGSMVLVETKRGSRNAKLYCVGRDIENAEISLHFDSDLKKWVVTDEPSAPKSKDNIFLAALYVYLKRYISFTGTASELVSELKEVTQEQFYPNRVTRDLVQNGYTLRKYGIDFQYKRTRNCRLIILHYDRERDSSDSKNTSEVTVNKLTSKV</sequence>
<name>A0AAE3LH88_9FIRM</name>
<dbReference type="AlphaFoldDB" id="A0AAE3LH88"/>
<dbReference type="RefSeq" id="WP_267300676.1">
    <property type="nucleotide sequence ID" value="NZ_JAOQJZ010000004.1"/>
</dbReference>
<gene>
    <name evidence="1" type="ORF">OCV57_05220</name>
</gene>
<keyword evidence="2" id="KW-1185">Reference proteome</keyword>
<keyword evidence="1" id="KW-0347">Helicase</keyword>
<dbReference type="InterPro" id="IPR027417">
    <property type="entry name" value="P-loop_NTPase"/>
</dbReference>
<proteinExistence type="predicted"/>
<keyword evidence="1" id="KW-0378">Hydrolase</keyword>